<protein>
    <recommendedName>
        <fullName evidence="5">DUF4438 domain-containing protein</fullName>
    </recommendedName>
</protein>
<dbReference type="Gene3D" id="4.10.1180.10">
    <property type="entry name" value="tm1086 domain"/>
    <property type="match status" value="1"/>
</dbReference>
<comment type="caution">
    <text evidence="3">The sequence shown here is derived from an EMBL/GenBank/DDBJ whole genome shotgun (WGS) entry which is preliminary data.</text>
</comment>
<dbReference type="EMBL" id="LBFC01000022">
    <property type="protein sequence ID" value="ONN26700.1"/>
    <property type="molecule type" value="Genomic_DNA"/>
</dbReference>
<dbReference type="InterPro" id="IPR029433">
    <property type="entry name" value="DUF4438_N"/>
</dbReference>
<proteinExistence type="predicted"/>
<evidence type="ECO:0008006" key="5">
    <source>
        <dbReference type="Google" id="ProtNLM"/>
    </source>
</evidence>
<dbReference type="RefSeq" id="WP_077198588.1">
    <property type="nucleotide sequence ID" value="NZ_LBFC01000022.1"/>
</dbReference>
<dbReference type="Pfam" id="PF20999">
    <property type="entry name" value="DUF4438_C"/>
    <property type="match status" value="1"/>
</dbReference>
<dbReference type="Gene3D" id="2.40.10.170">
    <property type="match status" value="1"/>
</dbReference>
<dbReference type="Pfam" id="PF14505">
    <property type="entry name" value="DUF4438"/>
    <property type="match status" value="1"/>
</dbReference>
<dbReference type="InterPro" id="IPR044909">
    <property type="entry name" value="TM_1086_sf"/>
</dbReference>
<evidence type="ECO:0000259" key="2">
    <source>
        <dbReference type="Pfam" id="PF20999"/>
    </source>
</evidence>
<sequence>MILNDGKVVKLSLLVEIVHPIARIPVLNNDGKPYYFPGVGGISYNFGLGDNVFEIFGDHVEPDVSTKNKDKVFNDTCMNLACIGNKAVVVSGEAKGMEGYVIGKHGGVDNILIYFPQKDKLVIGDKIQICGFGQGLEIIDYPDLKVFNIDPNLLKKISIIEKNGKLIFPVKAIVPSYLMGSGVGASNPTGTDYDINTHDMDEIKRLGLDKLKIGDFVAIKDHYNGYGVGGFRKGAISIGVVVHSNCIKTGHGPGIVVVMTANDNNKLDIELKDEVNLKMFLE</sequence>
<feature type="domain" description="DUF4438" evidence="2">
    <location>
        <begin position="156"/>
        <end position="280"/>
    </location>
</feature>
<dbReference type="Gene3D" id="2.102.30.10">
    <property type="entry name" value="tm1086 (SG structure) domain"/>
    <property type="match status" value="1"/>
</dbReference>
<reference evidence="3 4" key="1">
    <citation type="submission" date="2015-06" db="EMBL/GenBank/DDBJ databases">
        <title>Genome sequencing of Thermotogales isolates from hydrothermal vents.</title>
        <authorList>
            <person name="Haverkamp T.H."/>
            <person name="Kublanov I.V."/>
            <person name="Nesbo C.L."/>
        </authorList>
    </citation>
    <scope>NUCLEOTIDE SEQUENCE [LARGE SCALE GENOMIC DNA]</scope>
    <source>
        <strain evidence="4">ik275mar</strain>
    </source>
</reference>
<evidence type="ECO:0000313" key="3">
    <source>
        <dbReference type="EMBL" id="ONN26700.1"/>
    </source>
</evidence>
<feature type="domain" description="DUF4438" evidence="1">
    <location>
        <begin position="27"/>
        <end position="155"/>
    </location>
</feature>
<dbReference type="Proteomes" id="UP000242616">
    <property type="component" value="Unassembled WGS sequence"/>
</dbReference>
<dbReference type="InterPro" id="IPR044910">
    <property type="entry name" value="TM_1086_SG_dom"/>
</dbReference>
<name>A0ABX3IFU4_9BACT</name>
<evidence type="ECO:0000259" key="1">
    <source>
        <dbReference type="Pfam" id="PF14505"/>
    </source>
</evidence>
<organism evidence="3 4">
    <name type="scientific">Thermosipho affectus</name>
    <dbReference type="NCBI Taxonomy" id="660294"/>
    <lineage>
        <taxon>Bacteria</taxon>
        <taxon>Thermotogati</taxon>
        <taxon>Thermotogota</taxon>
        <taxon>Thermotogae</taxon>
        <taxon>Thermotogales</taxon>
        <taxon>Fervidobacteriaceae</taxon>
        <taxon>Thermosipho</taxon>
    </lineage>
</organism>
<gene>
    <name evidence="3" type="ORF">XJ44_07465</name>
</gene>
<keyword evidence="4" id="KW-1185">Reference proteome</keyword>
<evidence type="ECO:0000313" key="4">
    <source>
        <dbReference type="Proteomes" id="UP000242616"/>
    </source>
</evidence>
<accession>A0ABX3IFU4</accession>
<dbReference type="InterPro" id="IPR048399">
    <property type="entry name" value="DUF4438_C"/>
</dbReference>